<keyword evidence="4" id="KW-0678">Repressor</keyword>
<evidence type="ECO:0000256" key="9">
    <source>
        <dbReference type="ARBA" id="ARBA00023125"/>
    </source>
</evidence>
<dbReference type="SUPFAM" id="SSF46785">
    <property type="entry name" value="Winged helix' DNA-binding domain"/>
    <property type="match status" value="1"/>
</dbReference>
<dbReference type="EMBL" id="FNGP01000001">
    <property type="protein sequence ID" value="SDL09006.1"/>
    <property type="molecule type" value="Genomic_DNA"/>
</dbReference>
<dbReference type="InterPro" id="IPR002481">
    <property type="entry name" value="FUR"/>
</dbReference>
<organism evidence="13 14">
    <name type="scientific">Tessaracoccus oleiagri</name>
    <dbReference type="NCBI Taxonomy" id="686624"/>
    <lineage>
        <taxon>Bacteria</taxon>
        <taxon>Bacillati</taxon>
        <taxon>Actinomycetota</taxon>
        <taxon>Actinomycetes</taxon>
        <taxon>Propionibacteriales</taxon>
        <taxon>Propionibacteriaceae</taxon>
        <taxon>Tessaracoccus</taxon>
    </lineage>
</organism>
<reference evidence="13 14" key="1">
    <citation type="submission" date="2016-10" db="EMBL/GenBank/DDBJ databases">
        <authorList>
            <person name="de Groot N.N."/>
        </authorList>
    </citation>
    <scope>NUCLEOTIDE SEQUENCE [LARGE SCALE GENOMIC DNA]</scope>
    <source>
        <strain evidence="13 14">CGMCC 1.9159</strain>
    </source>
</reference>
<gene>
    <name evidence="13" type="ORF">SAMN04488242_0134</name>
</gene>
<keyword evidence="14" id="KW-1185">Reference proteome</keyword>
<dbReference type="Gene3D" id="1.10.10.10">
    <property type="entry name" value="Winged helix-like DNA-binding domain superfamily/Winged helix DNA-binding domain"/>
    <property type="match status" value="1"/>
</dbReference>
<evidence type="ECO:0000256" key="10">
    <source>
        <dbReference type="ARBA" id="ARBA00023163"/>
    </source>
</evidence>
<keyword evidence="10" id="KW-0804">Transcription</keyword>
<feature type="binding site" evidence="12">
    <location>
        <position position="108"/>
    </location>
    <ligand>
        <name>Fe cation</name>
        <dbReference type="ChEBI" id="CHEBI:24875"/>
    </ligand>
</feature>
<evidence type="ECO:0000256" key="12">
    <source>
        <dbReference type="PIRSR" id="PIRSR602481-2"/>
    </source>
</evidence>
<dbReference type="PANTHER" id="PTHR33202">
    <property type="entry name" value="ZINC UPTAKE REGULATION PROTEIN"/>
    <property type="match status" value="1"/>
</dbReference>
<keyword evidence="9" id="KW-0238">DNA-binding</keyword>
<comment type="cofactor">
    <cofactor evidence="11">
        <name>Zn(2+)</name>
        <dbReference type="ChEBI" id="CHEBI:29105"/>
    </cofactor>
    <text evidence="11">Binds 1 zinc ion per subunit.</text>
</comment>
<keyword evidence="3" id="KW-0963">Cytoplasm</keyword>
<dbReference type="InterPro" id="IPR036390">
    <property type="entry name" value="WH_DNA-bd_sf"/>
</dbReference>
<evidence type="ECO:0000256" key="6">
    <source>
        <dbReference type="ARBA" id="ARBA00022833"/>
    </source>
</evidence>
<comment type="subcellular location">
    <subcellularLocation>
        <location evidence="1">Cytoplasm</location>
    </subcellularLocation>
</comment>
<name>A0A1G9H7P3_9ACTN</name>
<dbReference type="GO" id="GO:0045892">
    <property type="term" value="P:negative regulation of DNA-templated transcription"/>
    <property type="evidence" value="ECO:0007669"/>
    <property type="project" value="TreeGrafter"/>
</dbReference>
<evidence type="ECO:0000256" key="7">
    <source>
        <dbReference type="ARBA" id="ARBA00023004"/>
    </source>
</evidence>
<dbReference type="Pfam" id="PF01475">
    <property type="entry name" value="FUR"/>
    <property type="match status" value="1"/>
</dbReference>
<dbReference type="InterPro" id="IPR043135">
    <property type="entry name" value="Fur_C"/>
</dbReference>
<comment type="cofactor">
    <cofactor evidence="12">
        <name>Mn(2+)</name>
        <dbReference type="ChEBI" id="CHEBI:29035"/>
    </cofactor>
    <cofactor evidence="12">
        <name>Fe(2+)</name>
        <dbReference type="ChEBI" id="CHEBI:29033"/>
    </cofactor>
    <text evidence="12">Binds 1 Mn(2+) or Fe(2+) ion per subunit.</text>
</comment>
<dbReference type="Proteomes" id="UP000199475">
    <property type="component" value="Unassembled WGS sequence"/>
</dbReference>
<dbReference type="GO" id="GO:0000976">
    <property type="term" value="F:transcription cis-regulatory region binding"/>
    <property type="evidence" value="ECO:0007669"/>
    <property type="project" value="TreeGrafter"/>
</dbReference>
<accession>A0A1G9H7P3</accession>
<evidence type="ECO:0000256" key="4">
    <source>
        <dbReference type="ARBA" id="ARBA00022491"/>
    </source>
</evidence>
<feature type="binding site" evidence="11">
    <location>
        <position position="93"/>
    </location>
    <ligand>
        <name>Zn(2+)</name>
        <dbReference type="ChEBI" id="CHEBI:29105"/>
    </ligand>
</feature>
<dbReference type="STRING" id="686624.SAMN04488242_0134"/>
<evidence type="ECO:0000256" key="11">
    <source>
        <dbReference type="PIRSR" id="PIRSR602481-1"/>
    </source>
</evidence>
<evidence type="ECO:0000256" key="2">
    <source>
        <dbReference type="ARBA" id="ARBA00007957"/>
    </source>
</evidence>
<sequence length="150" mass="16108">MNNEQHSASLRDASLRVTAPRLATIAVVKERPHATAEEIAGEVRDRLGSVSKQAIYDVLGALTDAGILRRVAVDGRGAQYELELGDNHHHIVCTGCGRLEDVPCPVGEAPCMVPPTDDHGFSIEVAEVIFRGLCADCRARAERNAAEPSK</sequence>
<dbReference type="AlphaFoldDB" id="A0A1G9H7P3"/>
<dbReference type="GO" id="GO:0005737">
    <property type="term" value="C:cytoplasm"/>
    <property type="evidence" value="ECO:0007669"/>
    <property type="project" value="UniProtKB-SubCell"/>
</dbReference>
<dbReference type="GO" id="GO:0008270">
    <property type="term" value="F:zinc ion binding"/>
    <property type="evidence" value="ECO:0007669"/>
    <property type="project" value="TreeGrafter"/>
</dbReference>
<feature type="binding site" evidence="11">
    <location>
        <position position="134"/>
    </location>
    <ligand>
        <name>Zn(2+)</name>
        <dbReference type="ChEBI" id="CHEBI:29105"/>
    </ligand>
</feature>
<keyword evidence="5 11" id="KW-0479">Metal-binding</keyword>
<dbReference type="GO" id="GO:0003700">
    <property type="term" value="F:DNA-binding transcription factor activity"/>
    <property type="evidence" value="ECO:0007669"/>
    <property type="project" value="InterPro"/>
</dbReference>
<dbReference type="OrthoDB" id="5242893at2"/>
<keyword evidence="8" id="KW-0805">Transcription regulation</keyword>
<evidence type="ECO:0000256" key="5">
    <source>
        <dbReference type="ARBA" id="ARBA00022723"/>
    </source>
</evidence>
<dbReference type="InterPro" id="IPR036388">
    <property type="entry name" value="WH-like_DNA-bd_sf"/>
</dbReference>
<evidence type="ECO:0000313" key="14">
    <source>
        <dbReference type="Proteomes" id="UP000199475"/>
    </source>
</evidence>
<dbReference type="RefSeq" id="WP_093247954.1">
    <property type="nucleotide sequence ID" value="NZ_FNGP01000001.1"/>
</dbReference>
<dbReference type="CDD" id="cd07153">
    <property type="entry name" value="Fur_like"/>
    <property type="match status" value="1"/>
</dbReference>
<feature type="binding site" evidence="11">
    <location>
        <position position="137"/>
    </location>
    <ligand>
        <name>Zn(2+)</name>
        <dbReference type="ChEBI" id="CHEBI:29105"/>
    </ligand>
</feature>
<evidence type="ECO:0000313" key="13">
    <source>
        <dbReference type="EMBL" id="SDL09006.1"/>
    </source>
</evidence>
<protein>
    <submittedName>
        <fullName evidence="13">Fur family transcriptional regulator, ferric uptake regulator</fullName>
    </submittedName>
</protein>
<dbReference type="Gene3D" id="3.30.1490.190">
    <property type="match status" value="1"/>
</dbReference>
<dbReference type="PANTHER" id="PTHR33202:SF18">
    <property type="entry name" value="TRANSCRIPTIONAL REGULATOR FURA"/>
    <property type="match status" value="1"/>
</dbReference>
<feature type="binding site" evidence="11">
    <location>
        <position position="96"/>
    </location>
    <ligand>
        <name>Zn(2+)</name>
        <dbReference type="ChEBI" id="CHEBI:29105"/>
    </ligand>
</feature>
<keyword evidence="6 11" id="KW-0862">Zinc</keyword>
<evidence type="ECO:0000256" key="3">
    <source>
        <dbReference type="ARBA" id="ARBA00022490"/>
    </source>
</evidence>
<comment type="similarity">
    <text evidence="2">Belongs to the Fur family.</text>
</comment>
<dbReference type="GO" id="GO:1900376">
    <property type="term" value="P:regulation of secondary metabolite biosynthetic process"/>
    <property type="evidence" value="ECO:0007669"/>
    <property type="project" value="TreeGrafter"/>
</dbReference>
<keyword evidence="7 12" id="KW-0408">Iron</keyword>
<evidence type="ECO:0000256" key="8">
    <source>
        <dbReference type="ARBA" id="ARBA00023015"/>
    </source>
</evidence>
<evidence type="ECO:0000256" key="1">
    <source>
        <dbReference type="ARBA" id="ARBA00004496"/>
    </source>
</evidence>
<proteinExistence type="inferred from homology"/>